<dbReference type="AlphaFoldDB" id="A0A1B9F6U1"/>
<name>A0A1B9F6U1_9BACT</name>
<dbReference type="SUPFAM" id="SSF48695">
    <property type="entry name" value="Multiheme cytochromes"/>
    <property type="match status" value="2"/>
</dbReference>
<evidence type="ECO:0000256" key="1">
    <source>
        <dbReference type="ARBA" id="ARBA00022729"/>
    </source>
</evidence>
<accession>A0A1B9F6U1</accession>
<reference evidence="2 3" key="1">
    <citation type="submission" date="2016-06" db="EMBL/GenBank/DDBJ databases">
        <title>Respiratory ammonification of nitrate coupled to the oxidation of elemental sulfur in deep-sea autotrophic thermophilic bacteria.</title>
        <authorList>
            <person name="Slobodkina G.B."/>
            <person name="Mardanov A.V."/>
            <person name="Ravin N.V."/>
            <person name="Frolova A.A."/>
            <person name="Viryasiv M.B."/>
            <person name="Chernyh N.A."/>
            <person name="Bonch-Osmolovskaya E.A."/>
            <person name="Slobodkin A.I."/>
        </authorList>
    </citation>
    <scope>NUCLEOTIDE SEQUENCE [LARGE SCALE GENOMIC DNA]</scope>
    <source>
        <strain evidence="2 3">S69</strain>
    </source>
</reference>
<dbReference type="GO" id="GO:0016491">
    <property type="term" value="F:oxidoreductase activity"/>
    <property type="evidence" value="ECO:0007669"/>
    <property type="project" value="TreeGrafter"/>
</dbReference>
<evidence type="ECO:0000313" key="2">
    <source>
        <dbReference type="EMBL" id="OCC15491.1"/>
    </source>
</evidence>
<dbReference type="STRING" id="1156395.DBT_1238"/>
<keyword evidence="3" id="KW-1185">Reference proteome</keyword>
<dbReference type="InterPro" id="IPR051829">
    <property type="entry name" value="Multiheme_Cytochr_ET"/>
</dbReference>
<sequence>MKDLPCEFCHQGDPKEIDMKMAHDGLLSNPSDYRVVDRTCGVCHYDIVLSSKKSLHATSAGIISGARWAWGAQNTKRAIYGTYNVRDTDKDIPSEHGALTNLNKLPRFNPKRPLTNRNHPVDDYLRAECLRCHVWSRGEERPGDYRASGCAACHVLYSDQGLYEGNDQAISKDRPGRPITHRITSKIPTFQCLHCHNRGDRIGTNFIGTMESDGYGAPWSRTAGAKGGKKLHGKYYNYLIPDIHYERGMACIDCHTQNDIHGDGNIYSKKEQAVEIECTDCHGTLTQKSTLYSSRGKRIPWIWEDKGKILLQGKIDGKIHVIPQIKEILNSNNDMAKTAMGIPGHLEKLECYACHAKWAPQCYGCHVQQDLSQKAKDWIESKRSADLSKAGERGYLAQSAFKWRETRSYLRWDDPTLGINSEGLVAPFIPGCQVIFTQIGPGSNSKFTNYVFTTSEGISGISSNPLQPHTIRKEARGCESCHSNKKALGLGTGTFIPQKNGIPIPFGLDQIVDENGTQLQSTSHDGARPFNREEMSKINRMGVCADCHKFMTDPVIWKRIKKRVGSAQTRKLHTKVLKHLIISDENN</sequence>
<comment type="caution">
    <text evidence="2">The sequence shown here is derived from an EMBL/GenBank/DDBJ whole genome shotgun (WGS) entry which is preliminary data.</text>
</comment>
<gene>
    <name evidence="2" type="ORF">DBT_1238</name>
</gene>
<dbReference type="Gene3D" id="3.90.10.10">
    <property type="entry name" value="Cytochrome C3"/>
    <property type="match status" value="1"/>
</dbReference>
<dbReference type="PANTHER" id="PTHR35038:SF8">
    <property type="entry name" value="C-TYPE POLYHEME CYTOCHROME OMCC"/>
    <property type="match status" value="1"/>
</dbReference>
<organism evidence="2 3">
    <name type="scientific">Dissulfuribacter thermophilus</name>
    <dbReference type="NCBI Taxonomy" id="1156395"/>
    <lineage>
        <taxon>Bacteria</taxon>
        <taxon>Pseudomonadati</taxon>
        <taxon>Thermodesulfobacteriota</taxon>
        <taxon>Dissulfuribacteria</taxon>
        <taxon>Dissulfuribacterales</taxon>
        <taxon>Dissulfuribacteraceae</taxon>
        <taxon>Dissulfuribacter</taxon>
    </lineage>
</organism>
<dbReference type="PANTHER" id="PTHR35038">
    <property type="entry name" value="DISSIMILATORY SULFITE REDUCTASE SIRA"/>
    <property type="match status" value="1"/>
</dbReference>
<dbReference type="Proteomes" id="UP000093080">
    <property type="component" value="Unassembled WGS sequence"/>
</dbReference>
<protein>
    <submittedName>
        <fullName evidence="2">Cytochrome c family protein</fullName>
    </submittedName>
</protein>
<keyword evidence="1" id="KW-0732">Signal</keyword>
<dbReference type="PATRIC" id="fig|1156395.6.peg.1250"/>
<proteinExistence type="predicted"/>
<dbReference type="InterPro" id="IPR036280">
    <property type="entry name" value="Multihaem_cyt_sf"/>
</dbReference>
<evidence type="ECO:0000313" key="3">
    <source>
        <dbReference type="Proteomes" id="UP000093080"/>
    </source>
</evidence>
<dbReference type="EMBL" id="MAGO01000005">
    <property type="protein sequence ID" value="OCC15491.1"/>
    <property type="molecule type" value="Genomic_DNA"/>
</dbReference>